<dbReference type="OrthoDB" id="9782163at2"/>
<evidence type="ECO:0000313" key="6">
    <source>
        <dbReference type="EMBL" id="CTQ46611.1"/>
    </source>
</evidence>
<dbReference type="GO" id="GO:0043190">
    <property type="term" value="C:ATP-binding cassette (ABC) transporter complex"/>
    <property type="evidence" value="ECO:0007669"/>
    <property type="project" value="TreeGrafter"/>
</dbReference>
<dbReference type="PANTHER" id="PTHR43553:SF24">
    <property type="entry name" value="ENERGY-COUPLING FACTOR TRANSPORTER ATP-BINDING PROTEIN ECFA1"/>
    <property type="match status" value="1"/>
</dbReference>
<dbReference type="InterPro" id="IPR003439">
    <property type="entry name" value="ABC_transporter-like_ATP-bd"/>
</dbReference>
<evidence type="ECO:0000259" key="5">
    <source>
        <dbReference type="PROSITE" id="PS50893"/>
    </source>
</evidence>
<proteinExistence type="inferred from homology"/>
<dbReference type="PANTHER" id="PTHR43553">
    <property type="entry name" value="HEAVY METAL TRANSPORTER"/>
    <property type="match status" value="1"/>
</dbReference>
<feature type="domain" description="ABC transporter" evidence="5">
    <location>
        <begin position="25"/>
        <end position="251"/>
    </location>
</feature>
<dbReference type="EMBL" id="CXST01000003">
    <property type="protein sequence ID" value="CTQ46611.1"/>
    <property type="molecule type" value="Genomic_DNA"/>
</dbReference>
<dbReference type="InterPro" id="IPR050095">
    <property type="entry name" value="ECF_ABC_transporter_ATP-bd"/>
</dbReference>
<dbReference type="STRING" id="187304.B0E33_11555"/>
<gene>
    <name evidence="6" type="primary">bioM</name>
    <name evidence="6" type="ORF">LAL4801_05070</name>
</gene>
<dbReference type="SUPFAM" id="SSF52540">
    <property type="entry name" value="P-loop containing nucleoside triphosphate hydrolases"/>
    <property type="match status" value="1"/>
</dbReference>
<dbReference type="InterPro" id="IPR027417">
    <property type="entry name" value="P-loop_NTPase"/>
</dbReference>
<reference evidence="7" key="1">
    <citation type="submission" date="2015-07" db="EMBL/GenBank/DDBJ databases">
        <authorList>
            <person name="Rodrigo-Torres Lidia"/>
            <person name="Arahal R.David."/>
        </authorList>
    </citation>
    <scope>NUCLEOTIDE SEQUENCE [LARGE SCALE GENOMIC DNA]</scope>
    <source>
        <strain evidence="7">CECT 4801</strain>
    </source>
</reference>
<dbReference type="GO" id="GO:0005524">
    <property type="term" value="F:ATP binding"/>
    <property type="evidence" value="ECO:0007669"/>
    <property type="project" value="UniProtKB-KW"/>
</dbReference>
<name>A0A0M6YC78_9HYPH</name>
<keyword evidence="2" id="KW-0813">Transport</keyword>
<dbReference type="Proteomes" id="UP000048926">
    <property type="component" value="Unassembled WGS sequence"/>
</dbReference>
<dbReference type="RefSeq" id="WP_055660423.1">
    <property type="nucleotide sequence ID" value="NZ_CXST01000003.1"/>
</dbReference>
<dbReference type="PROSITE" id="PS50893">
    <property type="entry name" value="ABC_TRANSPORTER_2"/>
    <property type="match status" value="1"/>
</dbReference>
<keyword evidence="7" id="KW-1185">Reference proteome</keyword>
<dbReference type="CDD" id="cd03225">
    <property type="entry name" value="ABC_cobalt_CbiO_domain1"/>
    <property type="match status" value="1"/>
</dbReference>
<dbReference type="EC" id="3.6.3.-" evidence="6"/>
<dbReference type="SMART" id="SM00382">
    <property type="entry name" value="AAA"/>
    <property type="match status" value="1"/>
</dbReference>
<keyword evidence="6" id="KW-0378">Hydrolase</keyword>
<dbReference type="AlphaFoldDB" id="A0A0M6YC78"/>
<evidence type="ECO:0000256" key="2">
    <source>
        <dbReference type="ARBA" id="ARBA00022448"/>
    </source>
</evidence>
<keyword evidence="4 6" id="KW-0067">ATP-binding</keyword>
<evidence type="ECO:0000256" key="3">
    <source>
        <dbReference type="ARBA" id="ARBA00022741"/>
    </source>
</evidence>
<dbReference type="GO" id="GO:0042626">
    <property type="term" value="F:ATPase-coupled transmembrane transporter activity"/>
    <property type="evidence" value="ECO:0007669"/>
    <property type="project" value="TreeGrafter"/>
</dbReference>
<organism evidence="6 7">
    <name type="scientific">Roseibium aggregatum</name>
    <dbReference type="NCBI Taxonomy" id="187304"/>
    <lineage>
        <taxon>Bacteria</taxon>
        <taxon>Pseudomonadati</taxon>
        <taxon>Pseudomonadota</taxon>
        <taxon>Alphaproteobacteria</taxon>
        <taxon>Hyphomicrobiales</taxon>
        <taxon>Stappiaceae</taxon>
        <taxon>Roseibium</taxon>
    </lineage>
</organism>
<evidence type="ECO:0000256" key="1">
    <source>
        <dbReference type="ARBA" id="ARBA00005417"/>
    </source>
</evidence>
<accession>A0A0M6YC78</accession>
<evidence type="ECO:0000313" key="7">
    <source>
        <dbReference type="Proteomes" id="UP000048926"/>
    </source>
</evidence>
<dbReference type="InterPro" id="IPR017871">
    <property type="entry name" value="ABC_transporter-like_CS"/>
</dbReference>
<dbReference type="Pfam" id="PF00005">
    <property type="entry name" value="ABC_tran"/>
    <property type="match status" value="1"/>
</dbReference>
<dbReference type="PROSITE" id="PS00211">
    <property type="entry name" value="ABC_TRANSPORTER_1"/>
    <property type="match status" value="1"/>
</dbReference>
<dbReference type="Gene3D" id="3.40.50.300">
    <property type="entry name" value="P-loop containing nucleotide triphosphate hydrolases"/>
    <property type="match status" value="1"/>
</dbReference>
<sequence length="259" mass="28288">MAFWPKSRKLKDRPSVCNPDASPYAVFDRVGLSVGKEHILQDLTLQLAEDRIGIIGLNGSGKSSLVRLLNGLRTPTSGDLTLFGAPSAEAELELPRHVGFVFQNPDHQAIFPTVEEEIAFGLTQLGAGKEESRSRARAFLALHGCEGLAGKPITELSGGQKQLVCILAVLVMEPRLLVLDEPMASLDALTTVRIRQKILSLPQKIVLVSHDLSQFDGFDRLLWLEDGRLRMDGAPDAVRAAFQEDVVSRQGMDVEVAEL</sequence>
<comment type="similarity">
    <text evidence="1">Belongs to the ABC transporter superfamily.</text>
</comment>
<dbReference type="InterPro" id="IPR015856">
    <property type="entry name" value="ABC_transpr_CbiO/EcfA_su"/>
</dbReference>
<dbReference type="InterPro" id="IPR003593">
    <property type="entry name" value="AAA+_ATPase"/>
</dbReference>
<protein>
    <submittedName>
        <fullName evidence="6">Biotin transport ATP-binding protein BioM</fullName>
        <ecNumber evidence="6">3.6.3.-</ecNumber>
    </submittedName>
</protein>
<evidence type="ECO:0000256" key="4">
    <source>
        <dbReference type="ARBA" id="ARBA00022840"/>
    </source>
</evidence>
<dbReference type="GO" id="GO:0016887">
    <property type="term" value="F:ATP hydrolysis activity"/>
    <property type="evidence" value="ECO:0007669"/>
    <property type="project" value="InterPro"/>
</dbReference>
<keyword evidence="3" id="KW-0547">Nucleotide-binding</keyword>